<protein>
    <submittedName>
        <fullName evidence="1">Uncharacterized protein</fullName>
    </submittedName>
</protein>
<comment type="caution">
    <text evidence="1">The sequence shown here is derived from an EMBL/GenBank/DDBJ whole genome shotgun (WGS) entry which is preliminary data.</text>
</comment>
<reference evidence="1 2" key="1">
    <citation type="submission" date="2024-02" db="EMBL/GenBank/DDBJ databases">
        <title>A draft genome for the cacao thread blight pathogen Marasmius crinis-equi.</title>
        <authorList>
            <person name="Cohen S.P."/>
            <person name="Baruah I.K."/>
            <person name="Amoako-Attah I."/>
            <person name="Bukari Y."/>
            <person name="Meinhardt L.W."/>
            <person name="Bailey B.A."/>
        </authorList>
    </citation>
    <scope>NUCLEOTIDE SEQUENCE [LARGE SCALE GENOMIC DNA]</scope>
    <source>
        <strain evidence="1 2">GH-76</strain>
    </source>
</reference>
<gene>
    <name evidence="1" type="ORF">V5O48_018036</name>
</gene>
<sequence length="135" mass="15459">MAPRIPLWKLFYSLPKHDPNSAFSAQDKKHLKAFCEPCVESTIEKLLTSERIDIAEGRRSEPESNHDKLCDEVVALRIKNSEYLCGGKADQMLDHIENCPVIGTRPELIARRDTVKQEYAAFREKKADKATRSWS</sequence>
<organism evidence="1 2">
    <name type="scientific">Marasmius crinis-equi</name>
    <dbReference type="NCBI Taxonomy" id="585013"/>
    <lineage>
        <taxon>Eukaryota</taxon>
        <taxon>Fungi</taxon>
        <taxon>Dikarya</taxon>
        <taxon>Basidiomycota</taxon>
        <taxon>Agaricomycotina</taxon>
        <taxon>Agaricomycetes</taxon>
        <taxon>Agaricomycetidae</taxon>
        <taxon>Agaricales</taxon>
        <taxon>Marasmiineae</taxon>
        <taxon>Marasmiaceae</taxon>
        <taxon>Marasmius</taxon>
    </lineage>
</organism>
<dbReference type="Proteomes" id="UP001465976">
    <property type="component" value="Unassembled WGS sequence"/>
</dbReference>
<proteinExistence type="predicted"/>
<evidence type="ECO:0000313" key="1">
    <source>
        <dbReference type="EMBL" id="KAL0564020.1"/>
    </source>
</evidence>
<dbReference type="EMBL" id="JBAHYK010003046">
    <property type="protein sequence ID" value="KAL0564020.1"/>
    <property type="molecule type" value="Genomic_DNA"/>
</dbReference>
<evidence type="ECO:0000313" key="2">
    <source>
        <dbReference type="Proteomes" id="UP001465976"/>
    </source>
</evidence>
<name>A0ABR3EMH7_9AGAR</name>
<feature type="non-terminal residue" evidence="1">
    <location>
        <position position="135"/>
    </location>
</feature>
<accession>A0ABR3EMH7</accession>
<keyword evidence="2" id="KW-1185">Reference proteome</keyword>